<gene>
    <name evidence="9 12" type="primary">xerC</name>
    <name evidence="12" type="ORF">GCM10007972_08140</name>
</gene>
<evidence type="ECO:0000256" key="8">
    <source>
        <dbReference type="ARBA" id="ARBA00023306"/>
    </source>
</evidence>
<organism evidence="12 13">
    <name type="scientific">Iodidimonas muriae</name>
    <dbReference type="NCBI Taxonomy" id="261467"/>
    <lineage>
        <taxon>Bacteria</taxon>
        <taxon>Pseudomonadati</taxon>
        <taxon>Pseudomonadota</taxon>
        <taxon>Alphaproteobacteria</taxon>
        <taxon>Iodidimonadales</taxon>
        <taxon>Iodidimonadaceae</taxon>
        <taxon>Iodidimonas</taxon>
    </lineage>
</organism>
<proteinExistence type="inferred from homology"/>
<keyword evidence="13" id="KW-1185">Reference proteome</keyword>
<dbReference type="InterPro" id="IPR050090">
    <property type="entry name" value="Tyrosine_recombinase_XerCD"/>
</dbReference>
<feature type="domain" description="Tyr recombinase" evidence="10">
    <location>
        <begin position="131"/>
        <end position="313"/>
    </location>
</feature>
<dbReference type="InterPro" id="IPR023009">
    <property type="entry name" value="Tyrosine_recombinase_XerC/XerD"/>
</dbReference>
<feature type="active site" evidence="9">
    <location>
        <position position="174"/>
    </location>
</feature>
<feature type="domain" description="Core-binding (CB)" evidence="11">
    <location>
        <begin position="19"/>
        <end position="110"/>
    </location>
</feature>
<feature type="active site" evidence="9">
    <location>
        <position position="197"/>
    </location>
</feature>
<dbReference type="SUPFAM" id="SSF56349">
    <property type="entry name" value="DNA breaking-rejoining enzymes"/>
    <property type="match status" value="1"/>
</dbReference>
<dbReference type="InterPro" id="IPR004107">
    <property type="entry name" value="Integrase_SAM-like_N"/>
</dbReference>
<evidence type="ECO:0000313" key="13">
    <source>
        <dbReference type="Proteomes" id="UP000602381"/>
    </source>
</evidence>
<keyword evidence="4 9" id="KW-0159">Chromosome partition</keyword>
<evidence type="ECO:0000256" key="4">
    <source>
        <dbReference type="ARBA" id="ARBA00022829"/>
    </source>
</evidence>
<dbReference type="InterPro" id="IPR044068">
    <property type="entry name" value="CB"/>
</dbReference>
<comment type="subunit">
    <text evidence="9">Forms a cyclic heterotetrameric complex composed of two molecules of XerC and two molecules of XerD.</text>
</comment>
<evidence type="ECO:0000256" key="2">
    <source>
        <dbReference type="ARBA" id="ARBA00022490"/>
    </source>
</evidence>
<comment type="caution">
    <text evidence="12">The sequence shown here is derived from an EMBL/GenBank/DDBJ whole genome shotgun (WGS) entry which is preliminary data.</text>
</comment>
<evidence type="ECO:0000259" key="11">
    <source>
        <dbReference type="PROSITE" id="PS51900"/>
    </source>
</evidence>
<evidence type="ECO:0000256" key="5">
    <source>
        <dbReference type="ARBA" id="ARBA00022908"/>
    </source>
</evidence>
<keyword evidence="5 9" id="KW-0229">DNA integration</keyword>
<name>A0ABQ2L9X6_9PROT</name>
<keyword evidence="3 9" id="KW-0132">Cell division</keyword>
<keyword evidence="8 9" id="KW-0131">Cell cycle</keyword>
<dbReference type="PROSITE" id="PS51900">
    <property type="entry name" value="CB"/>
    <property type="match status" value="1"/>
</dbReference>
<dbReference type="EMBL" id="BMOV01000002">
    <property type="protein sequence ID" value="GGO08124.1"/>
    <property type="molecule type" value="Genomic_DNA"/>
</dbReference>
<dbReference type="Pfam" id="PF00589">
    <property type="entry name" value="Phage_integrase"/>
    <property type="match status" value="1"/>
</dbReference>
<feature type="active site" description="O-(3'-phospho-DNA)-tyrosine intermediate" evidence="9">
    <location>
        <position position="300"/>
    </location>
</feature>
<evidence type="ECO:0000256" key="6">
    <source>
        <dbReference type="ARBA" id="ARBA00023125"/>
    </source>
</evidence>
<dbReference type="RefSeq" id="WP_308424555.1">
    <property type="nucleotide sequence ID" value="NZ_BMOV01000002.1"/>
</dbReference>
<dbReference type="InterPro" id="IPR011010">
    <property type="entry name" value="DNA_brk_join_enz"/>
</dbReference>
<dbReference type="PROSITE" id="PS51898">
    <property type="entry name" value="TYR_RECOMBINASE"/>
    <property type="match status" value="1"/>
</dbReference>
<feature type="active site" evidence="9">
    <location>
        <position position="291"/>
    </location>
</feature>
<keyword evidence="7 9" id="KW-0233">DNA recombination</keyword>
<dbReference type="Pfam" id="PF02899">
    <property type="entry name" value="Phage_int_SAM_1"/>
    <property type="match status" value="1"/>
</dbReference>
<dbReference type="InterPro" id="IPR002104">
    <property type="entry name" value="Integrase_catalytic"/>
</dbReference>
<feature type="active site" evidence="9">
    <location>
        <position position="265"/>
    </location>
</feature>
<reference evidence="13" key="1">
    <citation type="journal article" date="2019" name="Int. J. Syst. Evol. Microbiol.">
        <title>The Global Catalogue of Microorganisms (GCM) 10K type strain sequencing project: providing services to taxonomists for standard genome sequencing and annotation.</title>
        <authorList>
            <consortium name="The Broad Institute Genomics Platform"/>
            <consortium name="The Broad Institute Genome Sequencing Center for Infectious Disease"/>
            <person name="Wu L."/>
            <person name="Ma J."/>
        </authorList>
    </citation>
    <scope>NUCLEOTIDE SEQUENCE [LARGE SCALE GENOMIC DNA]</scope>
    <source>
        <strain evidence="13">JCM 17843</strain>
    </source>
</reference>
<comment type="similarity">
    <text evidence="9">Belongs to the 'phage' integrase family. XerC subfamily.</text>
</comment>
<keyword evidence="6 9" id="KW-0238">DNA-binding</keyword>
<feature type="active site" evidence="9">
    <location>
        <position position="268"/>
    </location>
</feature>
<dbReference type="InterPro" id="IPR010998">
    <property type="entry name" value="Integrase_recombinase_N"/>
</dbReference>
<dbReference type="Proteomes" id="UP000602381">
    <property type="component" value="Unassembled WGS sequence"/>
</dbReference>
<protein>
    <recommendedName>
        <fullName evidence="9">Tyrosine recombinase XerC</fullName>
    </recommendedName>
</protein>
<sequence length="328" mass="36196">MHKQDRLTDELTINAFLDPSVIDILQDWRRYISSEKRASAHTVSSYLYDVVHFLKFLNEYKGKMNNPADLSSLHVSDFRAFLSKRRKDGLGPRSLARALSAVRSFFRFLDRHKGIRCEALAAVRTPKQPRSLPRPLSEDNARQVIDSIGDTAPEGWVAARDMAVLMLLYGGGLRISEALSLAAKDLNSGDMLRVIGKRNKERLVPLLPIVRTAINQYLALCPYSPKGDAPLFLGVRGGRLGPRAVQAAMRQARIALGLPESATPHALRHSFATHLLGAGGDLRTIQELLGHASLSSTQLYADVDSALLMKTFQNAHPRATGAKRSGKK</sequence>
<dbReference type="Gene3D" id="1.10.150.130">
    <property type="match status" value="1"/>
</dbReference>
<evidence type="ECO:0000256" key="1">
    <source>
        <dbReference type="ARBA" id="ARBA00004496"/>
    </source>
</evidence>
<accession>A0ABQ2L9X6</accession>
<dbReference type="InterPro" id="IPR013762">
    <property type="entry name" value="Integrase-like_cat_sf"/>
</dbReference>
<evidence type="ECO:0000256" key="3">
    <source>
        <dbReference type="ARBA" id="ARBA00022618"/>
    </source>
</evidence>
<evidence type="ECO:0000256" key="7">
    <source>
        <dbReference type="ARBA" id="ARBA00023172"/>
    </source>
</evidence>
<dbReference type="PANTHER" id="PTHR30349:SF90">
    <property type="entry name" value="TYROSINE RECOMBINASE XERD"/>
    <property type="match status" value="1"/>
</dbReference>
<dbReference type="Gene3D" id="1.10.443.10">
    <property type="entry name" value="Intergrase catalytic core"/>
    <property type="match status" value="1"/>
</dbReference>
<keyword evidence="2 9" id="KW-0963">Cytoplasm</keyword>
<evidence type="ECO:0000313" key="12">
    <source>
        <dbReference type="EMBL" id="GGO08124.1"/>
    </source>
</evidence>
<evidence type="ECO:0000256" key="9">
    <source>
        <dbReference type="HAMAP-Rule" id="MF_01808"/>
    </source>
</evidence>
<comment type="subcellular location">
    <subcellularLocation>
        <location evidence="1 9">Cytoplasm</location>
    </subcellularLocation>
</comment>
<dbReference type="PANTHER" id="PTHR30349">
    <property type="entry name" value="PHAGE INTEGRASE-RELATED"/>
    <property type="match status" value="1"/>
</dbReference>
<evidence type="ECO:0000259" key="10">
    <source>
        <dbReference type="PROSITE" id="PS51898"/>
    </source>
</evidence>
<dbReference type="HAMAP" id="MF_01808">
    <property type="entry name" value="Recomb_XerC_XerD"/>
    <property type="match status" value="1"/>
</dbReference>
<comment type="function">
    <text evidence="9">Site-specific tyrosine recombinase, which acts by catalyzing the cutting and rejoining of the recombining DNA molecules. The XerC-XerD complex is essential to convert dimers of the bacterial chromosome into monomers to permit their segregation at cell division. It also contributes to the segregational stability of plasmids.</text>
</comment>